<sequence>MDFPKLVDGHAFIAVKKKIQGNNNGMFTTEQIILELEEEGYIIDTQERLIEMGKKAKIRNLARQAKTLDGKRQDFSIVAMQGDIFGNETPIGKGGRAYVSYEKLDSTPALKDLIVKTATQTFIARLKNLPFVPDVVVNRVTEAIGKVINEWLKAS</sequence>
<accession>A0A845LC20</accession>
<proteinExistence type="predicted"/>
<comment type="caution">
    <text evidence="1">The sequence shown here is derived from an EMBL/GenBank/DDBJ whole genome shotgun (WGS) entry which is preliminary data.</text>
</comment>
<keyword evidence="2" id="KW-1185">Reference proteome</keyword>
<gene>
    <name evidence="1" type="ORF">GTO91_16040</name>
</gene>
<dbReference type="EMBL" id="WXEY01000028">
    <property type="protein sequence ID" value="MZP31218.1"/>
    <property type="molecule type" value="Genomic_DNA"/>
</dbReference>
<organism evidence="1 2">
    <name type="scientific">Heliomicrobium undosum</name>
    <dbReference type="NCBI Taxonomy" id="121734"/>
    <lineage>
        <taxon>Bacteria</taxon>
        <taxon>Bacillati</taxon>
        <taxon>Bacillota</taxon>
        <taxon>Clostridia</taxon>
        <taxon>Eubacteriales</taxon>
        <taxon>Heliobacteriaceae</taxon>
        <taxon>Heliomicrobium</taxon>
    </lineage>
</organism>
<dbReference type="Proteomes" id="UP000463470">
    <property type="component" value="Unassembled WGS sequence"/>
</dbReference>
<protein>
    <submittedName>
        <fullName evidence="1">Uncharacterized protein</fullName>
    </submittedName>
</protein>
<evidence type="ECO:0000313" key="2">
    <source>
        <dbReference type="Proteomes" id="UP000463470"/>
    </source>
</evidence>
<evidence type="ECO:0000313" key="1">
    <source>
        <dbReference type="EMBL" id="MZP31218.1"/>
    </source>
</evidence>
<name>A0A845LC20_9FIRM</name>
<reference evidence="1 2" key="1">
    <citation type="submission" date="2020-01" db="EMBL/GenBank/DDBJ databases">
        <title>Whole-genome sequence of Heliobacterium undosum DSM 13378.</title>
        <authorList>
            <person name="Kyndt J.A."/>
            <person name="Meyer T.E."/>
        </authorList>
    </citation>
    <scope>NUCLEOTIDE SEQUENCE [LARGE SCALE GENOMIC DNA]</scope>
    <source>
        <strain evidence="1 2">DSM 13378</strain>
    </source>
</reference>
<dbReference type="AlphaFoldDB" id="A0A845LC20"/>
<dbReference type="RefSeq" id="WP_161259737.1">
    <property type="nucleotide sequence ID" value="NZ_WXEY01000028.1"/>
</dbReference>